<sequence length="305" mass="34157">MSSSLRKLRIAVVQLNPKLGKVQANIQRARELCSKLQPQALDLVCFPELAFTGYVFDSASDIEPYLEEPRLGPTSQFCSELAKRLHCYVLAGYPERLSRAEHAPNDSLRSFSHLNGANSAVMYGRDGEWVANYRKTNLYDTDITWAKPGTGFATLELPLPLKKLSLGICMDLNPEREKAWSWETGPYELADHCVNTKTNLLVLLNSWLESPEGEEEDGHDWDTLRYWAARLQPLWVKDGISGRNLPPGSPNDTIVVLCNRSGHEKGKTFAGTSALFKMTKGSGRPVLLDMMTKDEEGVKVWDITV</sequence>
<name>A0A5C3KRJ0_COPMA</name>
<dbReference type="AlphaFoldDB" id="A0A5C3KRJ0"/>
<organism evidence="2 3">
    <name type="scientific">Coprinopsis marcescibilis</name>
    <name type="common">Agaric fungus</name>
    <name type="synonym">Psathyrella marcescibilis</name>
    <dbReference type="NCBI Taxonomy" id="230819"/>
    <lineage>
        <taxon>Eukaryota</taxon>
        <taxon>Fungi</taxon>
        <taxon>Dikarya</taxon>
        <taxon>Basidiomycota</taxon>
        <taxon>Agaricomycotina</taxon>
        <taxon>Agaricomycetes</taxon>
        <taxon>Agaricomycetidae</taxon>
        <taxon>Agaricales</taxon>
        <taxon>Agaricineae</taxon>
        <taxon>Psathyrellaceae</taxon>
        <taxon>Coprinopsis</taxon>
    </lineage>
</organism>
<dbReference type="InterPro" id="IPR039703">
    <property type="entry name" value="Nta1"/>
</dbReference>
<dbReference type="InterPro" id="IPR036526">
    <property type="entry name" value="C-N_Hydrolase_sf"/>
</dbReference>
<evidence type="ECO:0000313" key="2">
    <source>
        <dbReference type="EMBL" id="TFK23046.1"/>
    </source>
</evidence>
<dbReference type="Proteomes" id="UP000307440">
    <property type="component" value="Unassembled WGS sequence"/>
</dbReference>
<dbReference type="Gene3D" id="3.60.110.10">
    <property type="entry name" value="Carbon-nitrogen hydrolase"/>
    <property type="match status" value="1"/>
</dbReference>
<dbReference type="Pfam" id="PF00795">
    <property type="entry name" value="CN_hydrolase"/>
    <property type="match status" value="1"/>
</dbReference>
<dbReference type="GO" id="GO:0030163">
    <property type="term" value="P:protein catabolic process"/>
    <property type="evidence" value="ECO:0007669"/>
    <property type="project" value="TreeGrafter"/>
</dbReference>
<dbReference type="GO" id="GO:0008418">
    <property type="term" value="F:protein-N-terminal asparagine amidohydrolase activity"/>
    <property type="evidence" value="ECO:0007669"/>
    <property type="project" value="InterPro"/>
</dbReference>
<feature type="domain" description="CN hydrolase" evidence="1">
    <location>
        <begin position="8"/>
        <end position="305"/>
    </location>
</feature>
<keyword evidence="2" id="KW-0378">Hydrolase</keyword>
<proteinExistence type="predicted"/>
<accession>A0A5C3KRJ0</accession>
<dbReference type="OrthoDB" id="201515at2759"/>
<keyword evidence="3" id="KW-1185">Reference proteome</keyword>
<evidence type="ECO:0000313" key="3">
    <source>
        <dbReference type="Proteomes" id="UP000307440"/>
    </source>
</evidence>
<dbReference type="SUPFAM" id="SSF56317">
    <property type="entry name" value="Carbon-nitrogen hydrolase"/>
    <property type="match status" value="1"/>
</dbReference>
<dbReference type="GO" id="GO:0070773">
    <property type="term" value="F:protein-N-terminal glutamine amidohydrolase activity"/>
    <property type="evidence" value="ECO:0007669"/>
    <property type="project" value="InterPro"/>
</dbReference>
<dbReference type="InterPro" id="IPR003010">
    <property type="entry name" value="C-N_Hydrolase"/>
</dbReference>
<evidence type="ECO:0000259" key="1">
    <source>
        <dbReference type="PROSITE" id="PS50263"/>
    </source>
</evidence>
<protein>
    <submittedName>
        <fullName evidence="2">Hydrolase</fullName>
    </submittedName>
</protein>
<dbReference type="EMBL" id="ML210226">
    <property type="protein sequence ID" value="TFK23046.1"/>
    <property type="molecule type" value="Genomic_DNA"/>
</dbReference>
<dbReference type="PANTHER" id="PTHR11750:SF26">
    <property type="entry name" value="PROTEIN N-TERMINAL AMIDASE"/>
    <property type="match status" value="1"/>
</dbReference>
<reference evidence="2 3" key="1">
    <citation type="journal article" date="2019" name="Nat. Ecol. Evol.">
        <title>Megaphylogeny resolves global patterns of mushroom evolution.</title>
        <authorList>
            <person name="Varga T."/>
            <person name="Krizsan K."/>
            <person name="Foldi C."/>
            <person name="Dima B."/>
            <person name="Sanchez-Garcia M."/>
            <person name="Sanchez-Ramirez S."/>
            <person name="Szollosi G.J."/>
            <person name="Szarkandi J.G."/>
            <person name="Papp V."/>
            <person name="Albert L."/>
            <person name="Andreopoulos W."/>
            <person name="Angelini C."/>
            <person name="Antonin V."/>
            <person name="Barry K.W."/>
            <person name="Bougher N.L."/>
            <person name="Buchanan P."/>
            <person name="Buyck B."/>
            <person name="Bense V."/>
            <person name="Catcheside P."/>
            <person name="Chovatia M."/>
            <person name="Cooper J."/>
            <person name="Damon W."/>
            <person name="Desjardin D."/>
            <person name="Finy P."/>
            <person name="Geml J."/>
            <person name="Haridas S."/>
            <person name="Hughes K."/>
            <person name="Justo A."/>
            <person name="Karasinski D."/>
            <person name="Kautmanova I."/>
            <person name="Kiss B."/>
            <person name="Kocsube S."/>
            <person name="Kotiranta H."/>
            <person name="LaButti K.M."/>
            <person name="Lechner B.E."/>
            <person name="Liimatainen K."/>
            <person name="Lipzen A."/>
            <person name="Lukacs Z."/>
            <person name="Mihaltcheva S."/>
            <person name="Morgado L.N."/>
            <person name="Niskanen T."/>
            <person name="Noordeloos M.E."/>
            <person name="Ohm R.A."/>
            <person name="Ortiz-Santana B."/>
            <person name="Ovrebo C."/>
            <person name="Racz N."/>
            <person name="Riley R."/>
            <person name="Savchenko A."/>
            <person name="Shiryaev A."/>
            <person name="Soop K."/>
            <person name="Spirin V."/>
            <person name="Szebenyi C."/>
            <person name="Tomsovsky M."/>
            <person name="Tulloss R.E."/>
            <person name="Uehling J."/>
            <person name="Grigoriev I.V."/>
            <person name="Vagvolgyi C."/>
            <person name="Papp T."/>
            <person name="Martin F.M."/>
            <person name="Miettinen O."/>
            <person name="Hibbett D.S."/>
            <person name="Nagy L.G."/>
        </authorList>
    </citation>
    <scope>NUCLEOTIDE SEQUENCE [LARGE SCALE GENOMIC DNA]</scope>
    <source>
        <strain evidence="2 3">CBS 121175</strain>
    </source>
</reference>
<gene>
    <name evidence="2" type="ORF">FA15DRAFT_643198</name>
</gene>
<dbReference type="STRING" id="230819.A0A5C3KRJ0"/>
<dbReference type="PROSITE" id="PS50263">
    <property type="entry name" value="CN_HYDROLASE"/>
    <property type="match status" value="1"/>
</dbReference>
<dbReference type="PANTHER" id="PTHR11750">
    <property type="entry name" value="PROTEIN N-TERMINAL AMIDASE"/>
    <property type="match status" value="1"/>
</dbReference>